<reference evidence="4" key="1">
    <citation type="submission" date="2023-06" db="EMBL/GenBank/DDBJ databases">
        <title>Genomic analysis of the entomopathogenic nematode Steinernema hermaphroditum.</title>
        <authorList>
            <person name="Schwarz E.M."/>
            <person name="Heppert J.K."/>
            <person name="Baniya A."/>
            <person name="Schwartz H.T."/>
            <person name="Tan C.-H."/>
            <person name="Antoshechkin I."/>
            <person name="Sternberg P.W."/>
            <person name="Goodrich-Blair H."/>
            <person name="Dillman A.R."/>
        </authorList>
    </citation>
    <scope>NUCLEOTIDE SEQUENCE</scope>
    <source>
        <strain evidence="4">PS9179</strain>
        <tissue evidence="4">Whole animal</tissue>
    </source>
</reference>
<evidence type="ECO:0000256" key="1">
    <source>
        <dbReference type="ARBA" id="ARBA00004370"/>
    </source>
</evidence>
<dbReference type="GO" id="GO:0045595">
    <property type="term" value="P:regulation of cell differentiation"/>
    <property type="evidence" value="ECO:0007669"/>
    <property type="project" value="TreeGrafter"/>
</dbReference>
<dbReference type="AlphaFoldDB" id="A0AA39HWZ5"/>
<proteinExistence type="predicted"/>
<accession>A0AA39HWZ5</accession>
<dbReference type="EMBL" id="JAUCMV010000003">
    <property type="protein sequence ID" value="KAK0413678.1"/>
    <property type="molecule type" value="Genomic_DNA"/>
</dbReference>
<dbReference type="InterPro" id="IPR011993">
    <property type="entry name" value="PH-like_dom_sf"/>
</dbReference>
<comment type="caution">
    <text evidence="4">The sequence shown here is derived from an EMBL/GenBank/DDBJ whole genome shotgun (WGS) entry which is preliminary data.</text>
</comment>
<dbReference type="PANTHER" id="PTHR14309">
    <property type="entry name" value="EXPRESSED PROTEIN"/>
    <property type="match status" value="1"/>
</dbReference>
<keyword evidence="5" id="KW-1185">Reference proteome</keyword>
<dbReference type="GO" id="GO:0016020">
    <property type="term" value="C:membrane"/>
    <property type="evidence" value="ECO:0007669"/>
    <property type="project" value="UniProtKB-SubCell"/>
</dbReference>
<evidence type="ECO:0000259" key="3">
    <source>
        <dbReference type="PROSITE" id="PS50003"/>
    </source>
</evidence>
<dbReference type="PANTHER" id="PTHR14309:SF12">
    <property type="entry name" value="PH DOMAIN-CONTAINING PROTEIN"/>
    <property type="match status" value="1"/>
</dbReference>
<gene>
    <name evidence="4" type="ORF">QR680_006939</name>
</gene>
<organism evidence="4 5">
    <name type="scientific">Steinernema hermaphroditum</name>
    <dbReference type="NCBI Taxonomy" id="289476"/>
    <lineage>
        <taxon>Eukaryota</taxon>
        <taxon>Metazoa</taxon>
        <taxon>Ecdysozoa</taxon>
        <taxon>Nematoda</taxon>
        <taxon>Chromadorea</taxon>
        <taxon>Rhabditida</taxon>
        <taxon>Tylenchina</taxon>
        <taxon>Panagrolaimomorpha</taxon>
        <taxon>Strongyloidoidea</taxon>
        <taxon>Steinernematidae</taxon>
        <taxon>Steinernema</taxon>
    </lineage>
</organism>
<comment type="subcellular location">
    <subcellularLocation>
        <location evidence="1">Membrane</location>
    </subcellularLocation>
</comment>
<feature type="domain" description="PH" evidence="3">
    <location>
        <begin position="4"/>
        <end position="117"/>
    </location>
</feature>
<evidence type="ECO:0000313" key="5">
    <source>
        <dbReference type="Proteomes" id="UP001175271"/>
    </source>
</evidence>
<dbReference type="InterPro" id="IPR039680">
    <property type="entry name" value="PLEKHB1/2"/>
</dbReference>
<dbReference type="Pfam" id="PF00169">
    <property type="entry name" value="PH"/>
    <property type="match status" value="1"/>
</dbReference>
<dbReference type="PROSITE" id="PS50003">
    <property type="entry name" value="PH_DOMAIN"/>
    <property type="match status" value="1"/>
</dbReference>
<sequence length="222" mass="24880">MDRRRVKDGIIKRYQNIGRRWKKTYAVLYSDTTFAWYDKQGGSKVGSVLLKDISPHIRVGQECDQLPVRRPNIPDGYSIQHLLAIGSNPSAERFFWFLCSSVEDYNSWHSQIVSTVLNCLSPHTTMPTRSMPATPLPPIGFEHLNNSAAEIDIVSSASQHSIPPLQCTYAHPHTATAGIPKPHFDQLSSSPVLNYTSSPLFPYECAPLIFSTTNSYILITCK</sequence>
<dbReference type="InterPro" id="IPR001849">
    <property type="entry name" value="PH_domain"/>
</dbReference>
<protein>
    <recommendedName>
        <fullName evidence="3">PH domain-containing protein</fullName>
    </recommendedName>
</protein>
<keyword evidence="2" id="KW-0472">Membrane</keyword>
<dbReference type="SMART" id="SM00233">
    <property type="entry name" value="PH"/>
    <property type="match status" value="1"/>
</dbReference>
<dbReference type="Gene3D" id="2.30.29.30">
    <property type="entry name" value="Pleckstrin-homology domain (PH domain)/Phosphotyrosine-binding domain (PTB)"/>
    <property type="match status" value="1"/>
</dbReference>
<name>A0AA39HWZ5_9BILA</name>
<evidence type="ECO:0000256" key="2">
    <source>
        <dbReference type="ARBA" id="ARBA00023136"/>
    </source>
</evidence>
<evidence type="ECO:0000313" key="4">
    <source>
        <dbReference type="EMBL" id="KAK0413678.1"/>
    </source>
</evidence>
<dbReference type="SUPFAM" id="SSF50729">
    <property type="entry name" value="PH domain-like"/>
    <property type="match status" value="1"/>
</dbReference>
<dbReference type="Proteomes" id="UP001175271">
    <property type="component" value="Unassembled WGS sequence"/>
</dbReference>